<organism evidence="2">
    <name type="scientific">Brassica cretica</name>
    <name type="common">Mustard</name>
    <dbReference type="NCBI Taxonomy" id="69181"/>
    <lineage>
        <taxon>Eukaryota</taxon>
        <taxon>Viridiplantae</taxon>
        <taxon>Streptophyta</taxon>
        <taxon>Embryophyta</taxon>
        <taxon>Tracheophyta</taxon>
        <taxon>Spermatophyta</taxon>
        <taxon>Magnoliopsida</taxon>
        <taxon>eudicotyledons</taxon>
        <taxon>Gunneridae</taxon>
        <taxon>Pentapetalae</taxon>
        <taxon>rosids</taxon>
        <taxon>malvids</taxon>
        <taxon>Brassicales</taxon>
        <taxon>Brassicaceae</taxon>
        <taxon>Brassiceae</taxon>
        <taxon>Brassica</taxon>
    </lineage>
</organism>
<accession>A0A8S9GJ07</accession>
<dbReference type="Proteomes" id="UP000712281">
    <property type="component" value="Unassembled WGS sequence"/>
</dbReference>
<dbReference type="AlphaFoldDB" id="A0A8S9GJ07"/>
<dbReference type="EMBL" id="QGKY02001925">
    <property type="protein sequence ID" value="KAF2544914.1"/>
    <property type="molecule type" value="Genomic_DNA"/>
</dbReference>
<sequence>MMSENAEDEQAARIEPVDDNNINEYHQQRCNERHGQTKEVYTTKCETERETKSIATEILCTNLGSTFRQFMYEL</sequence>
<evidence type="ECO:0000313" key="2">
    <source>
        <dbReference type="EMBL" id="KAF2544914.1"/>
    </source>
</evidence>
<evidence type="ECO:0000256" key="1">
    <source>
        <dbReference type="SAM" id="MobiDB-lite"/>
    </source>
</evidence>
<name>A0A8S9GJ07_BRACR</name>
<gene>
    <name evidence="3" type="ORF">F2Q68_00016368</name>
    <name evidence="2" type="ORF">F2Q70_00022324</name>
</gene>
<proteinExistence type="predicted"/>
<dbReference type="EMBL" id="QGKW02001940">
    <property type="protein sequence ID" value="KAF2555619.1"/>
    <property type="molecule type" value="Genomic_DNA"/>
</dbReference>
<feature type="region of interest" description="Disordered" evidence="1">
    <location>
        <begin position="1"/>
        <end position="23"/>
    </location>
</feature>
<reference evidence="2" key="1">
    <citation type="submission" date="2019-12" db="EMBL/GenBank/DDBJ databases">
        <title>Genome sequencing and annotation of Brassica cretica.</title>
        <authorList>
            <person name="Studholme D.J."/>
            <person name="Sarris P.F."/>
        </authorList>
    </citation>
    <scope>NUCLEOTIDE SEQUENCE</scope>
    <source>
        <strain evidence="3">PFS-001/15</strain>
        <strain evidence="2">PFS-102/07</strain>
        <tissue evidence="2">Leaf</tissue>
    </source>
</reference>
<comment type="caution">
    <text evidence="2">The sequence shown here is derived from an EMBL/GenBank/DDBJ whole genome shotgun (WGS) entry which is preliminary data.</text>
</comment>
<evidence type="ECO:0000313" key="3">
    <source>
        <dbReference type="EMBL" id="KAF2555619.1"/>
    </source>
</evidence>
<protein>
    <submittedName>
        <fullName evidence="2">Uncharacterized protein</fullName>
    </submittedName>
</protein>